<name>A0ABW4SHK2_9BACL</name>
<dbReference type="Proteomes" id="UP001597218">
    <property type="component" value="Unassembled WGS sequence"/>
</dbReference>
<keyword evidence="2" id="KW-1185">Reference proteome</keyword>
<sequence length="49" mass="5753">MNMMSDALEVVDFNNFKPDDEASNNYQVIGKYDVSKYEEKPFEIDLDDE</sequence>
<dbReference type="EMBL" id="JBHUGI010000032">
    <property type="protein sequence ID" value="MFD1928906.1"/>
    <property type="molecule type" value="Genomic_DNA"/>
</dbReference>
<evidence type="ECO:0000313" key="2">
    <source>
        <dbReference type="Proteomes" id="UP001597218"/>
    </source>
</evidence>
<comment type="caution">
    <text evidence="1">The sequence shown here is derived from an EMBL/GenBank/DDBJ whole genome shotgun (WGS) entry which is preliminary data.</text>
</comment>
<protein>
    <submittedName>
        <fullName evidence="1">Uncharacterized protein</fullName>
    </submittedName>
</protein>
<dbReference type="RefSeq" id="WP_381538587.1">
    <property type="nucleotide sequence ID" value="NZ_JBHUGI010000032.1"/>
</dbReference>
<organism evidence="1 2">
    <name type="scientific">Sporosarcina siberiensis</name>
    <dbReference type="NCBI Taxonomy" id="1365606"/>
    <lineage>
        <taxon>Bacteria</taxon>
        <taxon>Bacillati</taxon>
        <taxon>Bacillota</taxon>
        <taxon>Bacilli</taxon>
        <taxon>Bacillales</taxon>
        <taxon>Caryophanaceae</taxon>
        <taxon>Sporosarcina</taxon>
    </lineage>
</organism>
<evidence type="ECO:0000313" key="1">
    <source>
        <dbReference type="EMBL" id="MFD1928906.1"/>
    </source>
</evidence>
<gene>
    <name evidence="1" type="ORF">ACFSFY_12765</name>
</gene>
<accession>A0ABW4SHK2</accession>
<reference evidence="2" key="1">
    <citation type="journal article" date="2019" name="Int. J. Syst. Evol. Microbiol.">
        <title>The Global Catalogue of Microorganisms (GCM) 10K type strain sequencing project: providing services to taxonomists for standard genome sequencing and annotation.</title>
        <authorList>
            <consortium name="The Broad Institute Genomics Platform"/>
            <consortium name="The Broad Institute Genome Sequencing Center for Infectious Disease"/>
            <person name="Wu L."/>
            <person name="Ma J."/>
        </authorList>
    </citation>
    <scope>NUCLEOTIDE SEQUENCE [LARGE SCALE GENOMIC DNA]</scope>
    <source>
        <strain evidence="2">CGMCC 4.7177</strain>
    </source>
</reference>
<proteinExistence type="predicted"/>